<dbReference type="PROSITE" id="PS51891">
    <property type="entry name" value="CENP_V_GFA"/>
    <property type="match status" value="1"/>
</dbReference>
<dbReference type="InterPro" id="IPR011057">
    <property type="entry name" value="Mss4-like_sf"/>
</dbReference>
<keyword evidence="2" id="KW-0479">Metal-binding</keyword>
<comment type="caution">
    <text evidence="6">The sequence shown here is derived from an EMBL/GenBank/DDBJ whole genome shotgun (WGS) entry which is preliminary data.</text>
</comment>
<evidence type="ECO:0000256" key="2">
    <source>
        <dbReference type="ARBA" id="ARBA00022723"/>
    </source>
</evidence>
<comment type="similarity">
    <text evidence="1">Belongs to the Gfa family.</text>
</comment>
<evidence type="ECO:0000256" key="1">
    <source>
        <dbReference type="ARBA" id="ARBA00005495"/>
    </source>
</evidence>
<name>A0A8T0C8Q7_9GAMM</name>
<dbReference type="Gene3D" id="3.90.1590.10">
    <property type="entry name" value="glutathione-dependent formaldehyde- activating enzyme (gfa)"/>
    <property type="match status" value="1"/>
</dbReference>
<dbReference type="PANTHER" id="PTHR33337:SF40">
    <property type="entry name" value="CENP-V_GFA DOMAIN-CONTAINING PROTEIN-RELATED"/>
    <property type="match status" value="1"/>
</dbReference>
<gene>
    <name evidence="6" type="ORF">PRUB_a3815</name>
</gene>
<evidence type="ECO:0000256" key="4">
    <source>
        <dbReference type="ARBA" id="ARBA00023239"/>
    </source>
</evidence>
<dbReference type="GO" id="GO:0016846">
    <property type="term" value="F:carbon-sulfur lyase activity"/>
    <property type="evidence" value="ECO:0007669"/>
    <property type="project" value="InterPro"/>
</dbReference>
<evidence type="ECO:0000313" key="7">
    <source>
        <dbReference type="Proteomes" id="UP000016480"/>
    </source>
</evidence>
<dbReference type="Proteomes" id="UP000016480">
    <property type="component" value="Unassembled WGS sequence"/>
</dbReference>
<evidence type="ECO:0000256" key="3">
    <source>
        <dbReference type="ARBA" id="ARBA00022833"/>
    </source>
</evidence>
<keyword evidence="3" id="KW-0862">Zinc</keyword>
<dbReference type="EMBL" id="AHCD03000034">
    <property type="protein sequence ID" value="KAF7786980.1"/>
    <property type="molecule type" value="Genomic_DNA"/>
</dbReference>
<evidence type="ECO:0000313" key="6">
    <source>
        <dbReference type="EMBL" id="KAF7786980.1"/>
    </source>
</evidence>
<protein>
    <recommendedName>
        <fullName evidence="5">CENP-V/GFA domain-containing protein</fullName>
    </recommendedName>
</protein>
<dbReference type="GO" id="GO:0046872">
    <property type="term" value="F:metal ion binding"/>
    <property type="evidence" value="ECO:0007669"/>
    <property type="project" value="UniProtKB-KW"/>
</dbReference>
<proteinExistence type="inferred from homology"/>
<organism evidence="6 7">
    <name type="scientific">Pseudoalteromonas rubra</name>
    <dbReference type="NCBI Taxonomy" id="43658"/>
    <lineage>
        <taxon>Bacteria</taxon>
        <taxon>Pseudomonadati</taxon>
        <taxon>Pseudomonadota</taxon>
        <taxon>Gammaproteobacteria</taxon>
        <taxon>Alteromonadales</taxon>
        <taxon>Pseudoalteromonadaceae</taxon>
        <taxon>Pseudoalteromonas</taxon>
    </lineage>
</organism>
<sequence length="151" mass="16508">MVLSELKFVIGWGKLKRMKNQYHGSCLCGQVTFSVSGFSTRVANCHCTMCRKFHGAAFGTLVSVTDLNWLSGKACLKEFTAPNGTTRTFCHICGASLGFRSKGVPPEDIEIAISTFDTDIPVKVDAQIFTSSKANWCSLQADIPTFKNART</sequence>
<dbReference type="PANTHER" id="PTHR33337">
    <property type="entry name" value="GFA DOMAIN-CONTAINING PROTEIN"/>
    <property type="match status" value="1"/>
</dbReference>
<dbReference type="Pfam" id="PF04828">
    <property type="entry name" value="GFA"/>
    <property type="match status" value="1"/>
</dbReference>
<feature type="domain" description="CENP-V/GFA" evidence="5">
    <location>
        <begin position="22"/>
        <end position="137"/>
    </location>
</feature>
<evidence type="ECO:0000259" key="5">
    <source>
        <dbReference type="PROSITE" id="PS51891"/>
    </source>
</evidence>
<accession>A0A8T0C8Q7</accession>
<reference evidence="6 7" key="1">
    <citation type="journal article" date="2012" name="J. Bacteriol.">
        <title>Genome sequence of the cycloprodigiosin-producing bacterial strain Pseudoalteromonas rubra ATCC 29570(T).</title>
        <authorList>
            <person name="Xie B.B."/>
            <person name="Shu Y.L."/>
            <person name="Qin Q.L."/>
            <person name="Rong J.C."/>
            <person name="Zhang X.Y."/>
            <person name="Chen X.L."/>
            <person name="Zhou B.C."/>
            <person name="Zhang Y.Z."/>
        </authorList>
    </citation>
    <scope>NUCLEOTIDE SEQUENCE [LARGE SCALE GENOMIC DNA]</scope>
    <source>
        <strain evidence="6 7">DSM 6842</strain>
    </source>
</reference>
<dbReference type="InterPro" id="IPR006913">
    <property type="entry name" value="CENP-V/GFA"/>
</dbReference>
<dbReference type="SUPFAM" id="SSF51316">
    <property type="entry name" value="Mss4-like"/>
    <property type="match status" value="1"/>
</dbReference>
<keyword evidence="4" id="KW-0456">Lyase</keyword>
<dbReference type="AlphaFoldDB" id="A0A8T0C8Q7"/>